<comment type="caution">
    <text evidence="3">The sequence shown here is derived from an EMBL/GenBank/DDBJ whole genome shotgun (WGS) entry which is preliminary data.</text>
</comment>
<name>A0A9Q1F8D8_SYNKA</name>
<protein>
    <submittedName>
        <fullName evidence="3">Uncharacterized protein</fullName>
    </submittedName>
</protein>
<keyword evidence="1" id="KW-0175">Coiled coil</keyword>
<dbReference type="OrthoDB" id="10543186at2759"/>
<organism evidence="3 4">
    <name type="scientific">Synaphobranchus kaupii</name>
    <name type="common">Kaup's arrowtooth eel</name>
    <dbReference type="NCBI Taxonomy" id="118154"/>
    <lineage>
        <taxon>Eukaryota</taxon>
        <taxon>Metazoa</taxon>
        <taxon>Chordata</taxon>
        <taxon>Craniata</taxon>
        <taxon>Vertebrata</taxon>
        <taxon>Euteleostomi</taxon>
        <taxon>Actinopterygii</taxon>
        <taxon>Neopterygii</taxon>
        <taxon>Teleostei</taxon>
        <taxon>Anguilliformes</taxon>
        <taxon>Synaphobranchidae</taxon>
        <taxon>Synaphobranchus</taxon>
    </lineage>
</organism>
<feature type="coiled-coil region" evidence="1">
    <location>
        <begin position="304"/>
        <end position="361"/>
    </location>
</feature>
<dbReference type="AlphaFoldDB" id="A0A9Q1F8D8"/>
<feature type="compositionally biased region" description="Acidic residues" evidence="2">
    <location>
        <begin position="8"/>
        <end position="17"/>
    </location>
</feature>
<evidence type="ECO:0000313" key="3">
    <source>
        <dbReference type="EMBL" id="KAJ8353185.1"/>
    </source>
</evidence>
<dbReference type="Proteomes" id="UP001152622">
    <property type="component" value="Chromosome 7"/>
</dbReference>
<reference evidence="3" key="1">
    <citation type="journal article" date="2023" name="Science">
        <title>Genome structures resolve the early diversification of teleost fishes.</title>
        <authorList>
            <person name="Parey E."/>
            <person name="Louis A."/>
            <person name="Montfort J."/>
            <person name="Bouchez O."/>
            <person name="Roques C."/>
            <person name="Iampietro C."/>
            <person name="Lluch J."/>
            <person name="Castinel A."/>
            <person name="Donnadieu C."/>
            <person name="Desvignes T."/>
            <person name="Floi Bucao C."/>
            <person name="Jouanno E."/>
            <person name="Wen M."/>
            <person name="Mejri S."/>
            <person name="Dirks R."/>
            <person name="Jansen H."/>
            <person name="Henkel C."/>
            <person name="Chen W.J."/>
            <person name="Zahm M."/>
            <person name="Cabau C."/>
            <person name="Klopp C."/>
            <person name="Thompson A.W."/>
            <person name="Robinson-Rechavi M."/>
            <person name="Braasch I."/>
            <person name="Lecointre G."/>
            <person name="Bobe J."/>
            <person name="Postlethwait J.H."/>
            <person name="Berthelot C."/>
            <person name="Roest Crollius H."/>
            <person name="Guiguen Y."/>
        </authorList>
    </citation>
    <scope>NUCLEOTIDE SEQUENCE</scope>
    <source>
        <strain evidence="3">WJC10195</strain>
    </source>
</reference>
<feature type="region of interest" description="Disordered" evidence="2">
    <location>
        <begin position="117"/>
        <end position="143"/>
    </location>
</feature>
<dbReference type="EMBL" id="JAINUF010000007">
    <property type="protein sequence ID" value="KAJ8353185.1"/>
    <property type="molecule type" value="Genomic_DNA"/>
</dbReference>
<proteinExistence type="predicted"/>
<feature type="non-terminal residue" evidence="3">
    <location>
        <position position="1"/>
    </location>
</feature>
<gene>
    <name evidence="3" type="ORF">SKAU_G00207520</name>
</gene>
<evidence type="ECO:0000256" key="2">
    <source>
        <dbReference type="SAM" id="MobiDB-lite"/>
    </source>
</evidence>
<keyword evidence="4" id="KW-1185">Reference proteome</keyword>
<sequence length="531" mass="58936">ETAKESEAAESQEEEGNDASILEHSIEANNLTDEPQIANETEAVSVTANEAEKVPEDTISLEMPLDASIQVEIQSTAPELSNVCVLEEAEIAAVTETHVSPIPEDNKIDESVQMEATESLENTAEHHQTEQGRKNQEVDAETQDTEAKFLEEQMEVDGKETMGEVSLEDGTGEMGGNVENHLESKTHAEAVDDDQRQVDIEGCSQREREVELRHNDNSLCPQDTQDTDVILSYEKEYVIIKQEDMKKVSFNVCAPDVPRQMEDAEGFLSQAGVAEQAVHPWEMNYEYVQQDSQHELQTVDNEKSNDLMDTIEATTEQCSQKEQEVQTKVVIAVIKIQMPQAETCEQEVEITEDQSQIVEETQFEDTAATMTQDAAESNEEGGETVTKCLIGQELEADTTQKPREDSEQTTVTTTLEAVSEMAKPLDAQSQKCLSEEVISKDVEYGTIQEVVMKNKTTENSQPQTSGDREAVFFPVEAKEQASAIEDITDHLREDAEAIDLMAQIETVEATMEAIEELISKMEPNSELTAAS</sequence>
<accession>A0A9Q1F8D8</accession>
<feature type="compositionally biased region" description="Polar residues" evidence="2">
    <location>
        <begin position="27"/>
        <end position="37"/>
    </location>
</feature>
<evidence type="ECO:0000313" key="4">
    <source>
        <dbReference type="Proteomes" id="UP001152622"/>
    </source>
</evidence>
<feature type="compositionally biased region" description="Basic and acidic residues" evidence="2">
    <location>
        <begin position="123"/>
        <end position="137"/>
    </location>
</feature>
<evidence type="ECO:0000256" key="1">
    <source>
        <dbReference type="SAM" id="Coils"/>
    </source>
</evidence>
<feature type="region of interest" description="Disordered" evidence="2">
    <location>
        <begin position="1"/>
        <end position="37"/>
    </location>
</feature>